<comment type="caution">
    <text evidence="2">The sequence shown here is derived from an EMBL/GenBank/DDBJ whole genome shotgun (WGS) entry which is preliminary data.</text>
</comment>
<dbReference type="EMBL" id="SWMS01000030">
    <property type="protein sequence ID" value="TKG61560.1"/>
    <property type="molecule type" value="Genomic_DNA"/>
</dbReference>
<feature type="transmembrane region" description="Helical" evidence="1">
    <location>
        <begin position="6"/>
        <end position="22"/>
    </location>
</feature>
<keyword evidence="1" id="KW-0472">Membrane</keyword>
<feature type="transmembrane region" description="Helical" evidence="1">
    <location>
        <begin position="62"/>
        <end position="88"/>
    </location>
</feature>
<name>A0ABY2RV37_9PSEU</name>
<evidence type="ECO:0000256" key="1">
    <source>
        <dbReference type="SAM" id="Phobius"/>
    </source>
</evidence>
<proteinExistence type="predicted"/>
<gene>
    <name evidence="2" type="ORF">FCN18_33520</name>
</gene>
<feature type="transmembrane region" description="Helical" evidence="1">
    <location>
        <begin position="100"/>
        <end position="123"/>
    </location>
</feature>
<dbReference type="Proteomes" id="UP000309992">
    <property type="component" value="Unassembled WGS sequence"/>
</dbReference>
<dbReference type="RefSeq" id="WP_137097036.1">
    <property type="nucleotide sequence ID" value="NZ_SWMS01000030.1"/>
</dbReference>
<keyword evidence="1" id="KW-1133">Transmembrane helix</keyword>
<keyword evidence="3" id="KW-1185">Reference proteome</keyword>
<feature type="transmembrane region" description="Helical" evidence="1">
    <location>
        <begin position="29"/>
        <end position="50"/>
    </location>
</feature>
<protein>
    <submittedName>
        <fullName evidence="2">Uncharacterized protein</fullName>
    </submittedName>
</protein>
<evidence type="ECO:0000313" key="2">
    <source>
        <dbReference type="EMBL" id="TKG61560.1"/>
    </source>
</evidence>
<evidence type="ECO:0000313" key="3">
    <source>
        <dbReference type="Proteomes" id="UP000309992"/>
    </source>
</evidence>
<accession>A0ABY2RV37</accession>
<keyword evidence="1" id="KW-0812">Transmembrane</keyword>
<sequence length="146" mass="14267">MGAIGSGGIAALCIAIAVWLLVRKKSKVIAGWFALIAGLFLGGMIGNLVATGVGAVSEAAGAAIGGLLGVGAGVVLLILAVIVCLELWHGLKPGKGKGKASTFTVFLALAAPMLLVAAGGLFADLVGMLTATTADVGESVTAVINR</sequence>
<organism evidence="2 3">
    <name type="scientific">Prauserella endophytica</name>
    <dbReference type="NCBI Taxonomy" id="1592324"/>
    <lineage>
        <taxon>Bacteria</taxon>
        <taxon>Bacillati</taxon>
        <taxon>Actinomycetota</taxon>
        <taxon>Actinomycetes</taxon>
        <taxon>Pseudonocardiales</taxon>
        <taxon>Pseudonocardiaceae</taxon>
        <taxon>Prauserella</taxon>
        <taxon>Prauserella coralliicola group</taxon>
    </lineage>
</organism>
<reference evidence="2 3" key="1">
    <citation type="journal article" date="2015" name="Antonie Van Leeuwenhoek">
        <title>Prauserella endophytica sp. nov., an endophytic actinobacterium isolated from Tamarix taklamakanensis.</title>
        <authorList>
            <person name="Liu J.M."/>
            <person name="Habden X."/>
            <person name="Guo L."/>
            <person name="Tuo L."/>
            <person name="Jiang Z.K."/>
            <person name="Liu S.W."/>
            <person name="Liu X.F."/>
            <person name="Chen L."/>
            <person name="Li R.F."/>
            <person name="Zhang Y.Q."/>
            <person name="Sun C.H."/>
        </authorList>
    </citation>
    <scope>NUCLEOTIDE SEQUENCE [LARGE SCALE GENOMIC DNA]</scope>
    <source>
        <strain evidence="2 3">CGMCC 4.7182</strain>
    </source>
</reference>